<evidence type="ECO:0000256" key="7">
    <source>
        <dbReference type="ARBA" id="ARBA00023049"/>
    </source>
</evidence>
<dbReference type="SUPFAM" id="SSF55486">
    <property type="entry name" value="Metalloproteases ('zincins'), catalytic domain"/>
    <property type="match status" value="1"/>
</dbReference>
<dbReference type="PANTHER" id="PTHR11533">
    <property type="entry name" value="PROTEASE M1 ZINC METALLOPROTEASE"/>
    <property type="match status" value="1"/>
</dbReference>
<feature type="non-terminal residue" evidence="12">
    <location>
        <position position="197"/>
    </location>
</feature>
<dbReference type="Proteomes" id="UP000789405">
    <property type="component" value="Unassembled WGS sequence"/>
</dbReference>
<dbReference type="CDD" id="cd09601">
    <property type="entry name" value="M1_APN-Q_like"/>
    <property type="match status" value="1"/>
</dbReference>
<evidence type="ECO:0000256" key="1">
    <source>
        <dbReference type="ARBA" id="ARBA00010136"/>
    </source>
</evidence>
<feature type="active site" description="Proton acceptor" evidence="8">
    <location>
        <position position="193"/>
    </location>
</feature>
<dbReference type="InterPro" id="IPR034016">
    <property type="entry name" value="M1_APN-typ"/>
</dbReference>
<dbReference type="GO" id="GO:0043171">
    <property type="term" value="P:peptide catabolic process"/>
    <property type="evidence" value="ECO:0007669"/>
    <property type="project" value="TreeGrafter"/>
</dbReference>
<dbReference type="InterPro" id="IPR045357">
    <property type="entry name" value="Aminopeptidase_N-like_N"/>
</dbReference>
<accession>A0A9N9PDZ8</accession>
<dbReference type="PANTHER" id="PTHR11533:SF174">
    <property type="entry name" value="PUROMYCIN-SENSITIVE AMINOPEPTIDASE-RELATED"/>
    <property type="match status" value="1"/>
</dbReference>
<evidence type="ECO:0000313" key="13">
    <source>
        <dbReference type="Proteomes" id="UP000789405"/>
    </source>
</evidence>
<dbReference type="InterPro" id="IPR027268">
    <property type="entry name" value="Peptidase_M4/M1_CTD_sf"/>
</dbReference>
<evidence type="ECO:0000256" key="9">
    <source>
        <dbReference type="PIRSR" id="PIRSR634016-3"/>
    </source>
</evidence>
<dbReference type="Pfam" id="PF01433">
    <property type="entry name" value="Peptidase_M1"/>
    <property type="match status" value="1"/>
</dbReference>
<feature type="domain" description="Aminopeptidase N-like N-terminal" evidence="11">
    <location>
        <begin position="2"/>
        <end position="77"/>
    </location>
</feature>
<comment type="caution">
    <text evidence="12">The sequence shown here is derived from an EMBL/GenBank/DDBJ whole genome shotgun (WGS) entry which is preliminary data.</text>
</comment>
<dbReference type="EMBL" id="CAJVPY010053644">
    <property type="protein sequence ID" value="CAG8816251.1"/>
    <property type="molecule type" value="Genomic_DNA"/>
</dbReference>
<dbReference type="GO" id="GO:0005737">
    <property type="term" value="C:cytoplasm"/>
    <property type="evidence" value="ECO:0007669"/>
    <property type="project" value="TreeGrafter"/>
</dbReference>
<evidence type="ECO:0000256" key="4">
    <source>
        <dbReference type="ARBA" id="ARBA00022723"/>
    </source>
</evidence>
<keyword evidence="3" id="KW-0645">Protease</keyword>
<feature type="non-terminal residue" evidence="12">
    <location>
        <position position="1"/>
    </location>
</feature>
<evidence type="ECO:0000256" key="6">
    <source>
        <dbReference type="ARBA" id="ARBA00022833"/>
    </source>
</evidence>
<comment type="similarity">
    <text evidence="1">Belongs to the peptidase M1 family.</text>
</comment>
<dbReference type="Gene3D" id="2.60.40.1730">
    <property type="entry name" value="tricorn interacting facor f3 domain"/>
    <property type="match status" value="1"/>
</dbReference>
<dbReference type="InterPro" id="IPR014782">
    <property type="entry name" value="Peptidase_M1_dom"/>
</dbReference>
<keyword evidence="13" id="KW-1185">Reference proteome</keyword>
<evidence type="ECO:0000256" key="8">
    <source>
        <dbReference type="PIRSR" id="PIRSR634016-1"/>
    </source>
</evidence>
<dbReference type="Gene3D" id="1.10.390.10">
    <property type="entry name" value="Neutral Protease Domain 2"/>
    <property type="match status" value="1"/>
</dbReference>
<dbReference type="OrthoDB" id="10031169at2759"/>
<evidence type="ECO:0000256" key="3">
    <source>
        <dbReference type="ARBA" id="ARBA00022670"/>
    </source>
</evidence>
<dbReference type="InterPro" id="IPR042097">
    <property type="entry name" value="Aminopeptidase_N-like_N_sf"/>
</dbReference>
<dbReference type="InterPro" id="IPR050344">
    <property type="entry name" value="Peptidase_M1_aminopeptidases"/>
</dbReference>
<dbReference type="PRINTS" id="PR00756">
    <property type="entry name" value="ALADIPTASE"/>
</dbReference>
<evidence type="ECO:0000313" key="12">
    <source>
        <dbReference type="EMBL" id="CAG8816251.1"/>
    </source>
</evidence>
<dbReference type="GO" id="GO:0008270">
    <property type="term" value="F:zinc ion binding"/>
    <property type="evidence" value="ECO:0007669"/>
    <property type="project" value="InterPro"/>
</dbReference>
<sequence length="197" mass="21569">DDGNAKYLATTQFAATEARRAFPSWDEPAIKATFDITLIVPSELIALSNMNVISETPLEDGKKCFKFATTPIMSTYLVAFIVGDLAYVEKSTTGLHNGGNPVLIRVYATKGSEQLGQFALDVAADVLEYFAEGTVFGIPYPLPKCDMAAIPDFEVGAMENWGLITYRTTAILFDPKASDARFKQRVAYTVSHELAHQ</sequence>
<protein>
    <submittedName>
        <fullName evidence="12">13534_t:CDS:1</fullName>
    </submittedName>
</protein>
<dbReference type="GO" id="GO:0006508">
    <property type="term" value="P:proteolysis"/>
    <property type="evidence" value="ECO:0007669"/>
    <property type="project" value="UniProtKB-KW"/>
</dbReference>
<feature type="binding site" evidence="9">
    <location>
        <position position="196"/>
    </location>
    <ligand>
        <name>Zn(2+)</name>
        <dbReference type="ChEBI" id="CHEBI:29105"/>
        <note>catalytic</note>
    </ligand>
</feature>
<dbReference type="InterPro" id="IPR001930">
    <property type="entry name" value="Peptidase_M1"/>
</dbReference>
<gene>
    <name evidence="12" type="ORF">DERYTH_LOCUS26258</name>
</gene>
<dbReference type="GO" id="GO:0042277">
    <property type="term" value="F:peptide binding"/>
    <property type="evidence" value="ECO:0007669"/>
    <property type="project" value="TreeGrafter"/>
</dbReference>
<proteinExistence type="inferred from homology"/>
<keyword evidence="6 9" id="KW-0862">Zinc</keyword>
<evidence type="ECO:0000256" key="5">
    <source>
        <dbReference type="ARBA" id="ARBA00022801"/>
    </source>
</evidence>
<feature type="binding site" evidence="9">
    <location>
        <position position="192"/>
    </location>
    <ligand>
        <name>Zn(2+)</name>
        <dbReference type="ChEBI" id="CHEBI:29105"/>
        <note>catalytic</note>
    </ligand>
</feature>
<comment type="cofactor">
    <cofactor evidence="9">
        <name>Zn(2+)</name>
        <dbReference type="ChEBI" id="CHEBI:29105"/>
    </cofactor>
    <text evidence="9">Binds 1 zinc ion per subunit.</text>
</comment>
<dbReference type="SUPFAM" id="SSF63737">
    <property type="entry name" value="Leukotriene A4 hydrolase N-terminal domain"/>
    <property type="match status" value="1"/>
</dbReference>
<keyword evidence="5" id="KW-0378">Hydrolase</keyword>
<evidence type="ECO:0000259" key="11">
    <source>
        <dbReference type="Pfam" id="PF17900"/>
    </source>
</evidence>
<keyword evidence="2" id="KW-0031">Aminopeptidase</keyword>
<dbReference type="Pfam" id="PF17900">
    <property type="entry name" value="Peptidase_M1_N"/>
    <property type="match status" value="1"/>
</dbReference>
<dbReference type="GO" id="GO:0070006">
    <property type="term" value="F:metalloaminopeptidase activity"/>
    <property type="evidence" value="ECO:0007669"/>
    <property type="project" value="TreeGrafter"/>
</dbReference>
<reference evidence="12" key="1">
    <citation type="submission" date="2021-06" db="EMBL/GenBank/DDBJ databases">
        <authorList>
            <person name="Kallberg Y."/>
            <person name="Tangrot J."/>
            <person name="Rosling A."/>
        </authorList>
    </citation>
    <scope>NUCLEOTIDE SEQUENCE</scope>
    <source>
        <strain evidence="12">MA453B</strain>
    </source>
</reference>
<dbReference type="AlphaFoldDB" id="A0A9N9PDZ8"/>
<keyword evidence="4 9" id="KW-0479">Metal-binding</keyword>
<evidence type="ECO:0000259" key="10">
    <source>
        <dbReference type="Pfam" id="PF01433"/>
    </source>
</evidence>
<name>A0A9N9PDZ8_9GLOM</name>
<dbReference type="GO" id="GO:0016020">
    <property type="term" value="C:membrane"/>
    <property type="evidence" value="ECO:0007669"/>
    <property type="project" value="TreeGrafter"/>
</dbReference>
<dbReference type="GO" id="GO:0005615">
    <property type="term" value="C:extracellular space"/>
    <property type="evidence" value="ECO:0007669"/>
    <property type="project" value="TreeGrafter"/>
</dbReference>
<feature type="domain" description="Peptidase M1 membrane alanine aminopeptidase" evidence="10">
    <location>
        <begin position="118"/>
        <end position="197"/>
    </location>
</feature>
<organism evidence="12 13">
    <name type="scientific">Dentiscutata erythropus</name>
    <dbReference type="NCBI Taxonomy" id="1348616"/>
    <lineage>
        <taxon>Eukaryota</taxon>
        <taxon>Fungi</taxon>
        <taxon>Fungi incertae sedis</taxon>
        <taxon>Mucoromycota</taxon>
        <taxon>Glomeromycotina</taxon>
        <taxon>Glomeromycetes</taxon>
        <taxon>Diversisporales</taxon>
        <taxon>Gigasporaceae</taxon>
        <taxon>Dentiscutata</taxon>
    </lineage>
</organism>
<evidence type="ECO:0000256" key="2">
    <source>
        <dbReference type="ARBA" id="ARBA00022438"/>
    </source>
</evidence>
<keyword evidence="7" id="KW-0482">Metalloprotease</keyword>